<accession>A0A383USI6</accession>
<evidence type="ECO:0000313" key="4">
    <source>
        <dbReference type="Proteomes" id="UP000275772"/>
    </source>
</evidence>
<proteinExistence type="predicted"/>
<organism evidence="3 4">
    <name type="scientific">Blumeria hordei</name>
    <name type="common">Barley powdery mildew</name>
    <name type="synonym">Blumeria graminis f. sp. hordei</name>
    <dbReference type="NCBI Taxonomy" id="2867405"/>
    <lineage>
        <taxon>Eukaryota</taxon>
        <taxon>Fungi</taxon>
        <taxon>Dikarya</taxon>
        <taxon>Ascomycota</taxon>
        <taxon>Pezizomycotina</taxon>
        <taxon>Leotiomycetes</taxon>
        <taxon>Erysiphales</taxon>
        <taxon>Erysiphaceae</taxon>
        <taxon>Blumeria</taxon>
    </lineage>
</organism>
<feature type="compositionally biased region" description="Low complexity" evidence="1">
    <location>
        <begin position="71"/>
        <end position="80"/>
    </location>
</feature>
<name>A0A383USI6_BLUHO</name>
<reference evidence="3 4" key="1">
    <citation type="submission" date="2017-11" db="EMBL/GenBank/DDBJ databases">
        <authorList>
            <person name="Kracher B."/>
        </authorList>
    </citation>
    <scope>NUCLEOTIDE SEQUENCE [LARGE SCALE GENOMIC DNA]</scope>
    <source>
        <strain evidence="3 4">RACE1</strain>
    </source>
</reference>
<gene>
    <name evidence="3" type="ORF">BLGHR1_13307</name>
</gene>
<dbReference type="Proteomes" id="UP000275772">
    <property type="component" value="Unassembled WGS sequence"/>
</dbReference>
<dbReference type="AlphaFoldDB" id="A0A383USI6"/>
<evidence type="ECO:0000256" key="1">
    <source>
        <dbReference type="SAM" id="MobiDB-lite"/>
    </source>
</evidence>
<feature type="region of interest" description="Disordered" evidence="1">
    <location>
        <begin position="64"/>
        <end position="83"/>
    </location>
</feature>
<keyword evidence="2" id="KW-0732">Signal</keyword>
<sequence>MRPCLILILANCVLAAGLLRSLFQQNVAIAKDKLCSNQLVEAHDIQLAVTQACKLVKEKKAARKRVRGSSHDQSSSSLLQPYTPPKGKMYYRYPLKAALPSPKNKYTLDTYVIISPRCKFHSLIYYKQYDHLGLASAECK</sequence>
<protein>
    <submittedName>
        <fullName evidence="3">Uncharacterized protein</fullName>
    </submittedName>
</protein>
<evidence type="ECO:0000256" key="2">
    <source>
        <dbReference type="SAM" id="SignalP"/>
    </source>
</evidence>
<feature type="signal peptide" evidence="2">
    <location>
        <begin position="1"/>
        <end position="15"/>
    </location>
</feature>
<dbReference type="EMBL" id="UNSH01000042">
    <property type="protein sequence ID" value="SZF02525.1"/>
    <property type="molecule type" value="Genomic_DNA"/>
</dbReference>
<feature type="chain" id="PRO_5017061915" evidence="2">
    <location>
        <begin position="16"/>
        <end position="140"/>
    </location>
</feature>
<evidence type="ECO:0000313" key="3">
    <source>
        <dbReference type="EMBL" id="SZF02525.1"/>
    </source>
</evidence>
<dbReference type="VEuPathDB" id="FungiDB:BLGHR1_13307"/>